<protein>
    <submittedName>
        <fullName evidence="1">DNA-binding protein</fullName>
    </submittedName>
</protein>
<sequence length="77" mass="7899">MTTSGVPARARGGMSIEELRSLPAAVSVATAARAFGIGTDKAYALIKAEKFPAKTIPVGETQKVATLSLWEALGVPA</sequence>
<gene>
    <name evidence="1" type="ORF">K9S39_19720</name>
</gene>
<dbReference type="Proteomes" id="UP000830115">
    <property type="component" value="Chromosome"/>
</dbReference>
<dbReference type="GO" id="GO:0003677">
    <property type="term" value="F:DNA binding"/>
    <property type="evidence" value="ECO:0007669"/>
    <property type="project" value="UniProtKB-KW"/>
</dbReference>
<dbReference type="RefSeq" id="WP_248864672.1">
    <property type="nucleotide sequence ID" value="NZ_CP086322.1"/>
</dbReference>
<evidence type="ECO:0000313" key="2">
    <source>
        <dbReference type="Proteomes" id="UP000830115"/>
    </source>
</evidence>
<keyword evidence="1" id="KW-0238">DNA-binding</keyword>
<evidence type="ECO:0000313" key="1">
    <source>
        <dbReference type="EMBL" id="UQA93800.1"/>
    </source>
</evidence>
<dbReference type="EMBL" id="CP086322">
    <property type="protein sequence ID" value="UQA93800.1"/>
    <property type="molecule type" value="Genomic_DNA"/>
</dbReference>
<name>A0ABY4M7P3_9ACTN</name>
<keyword evidence="2" id="KW-1185">Reference proteome</keyword>
<proteinExistence type="predicted"/>
<reference evidence="1" key="1">
    <citation type="submission" date="2021-10" db="EMBL/GenBank/DDBJ databases">
        <title>Streptomyces nigrumlapis sp.nov.,an antimicrobial producing actinobacterium isolated from Black Gobi rocks.</title>
        <authorList>
            <person name="Wen Y."/>
            <person name="Zhang W."/>
            <person name="Liu X.G."/>
        </authorList>
    </citation>
    <scope>NUCLEOTIDE SEQUENCE</scope>
    <source>
        <strain evidence="1">ST13-2-2</strain>
    </source>
</reference>
<accession>A0ABY4M7P3</accession>
<organism evidence="1 2">
    <name type="scientific">Streptomyces halobius</name>
    <dbReference type="NCBI Taxonomy" id="2879846"/>
    <lineage>
        <taxon>Bacteria</taxon>
        <taxon>Bacillati</taxon>
        <taxon>Actinomycetota</taxon>
        <taxon>Actinomycetes</taxon>
        <taxon>Kitasatosporales</taxon>
        <taxon>Streptomycetaceae</taxon>
        <taxon>Streptomyces</taxon>
    </lineage>
</organism>